<accession>A0A0E9PB16</accession>
<reference evidence="1" key="1">
    <citation type="submission" date="2014-11" db="EMBL/GenBank/DDBJ databases">
        <authorList>
            <person name="Amaro Gonzalez C."/>
        </authorList>
    </citation>
    <scope>NUCLEOTIDE SEQUENCE</scope>
</reference>
<proteinExistence type="predicted"/>
<reference evidence="1" key="2">
    <citation type="journal article" date="2015" name="Fish Shellfish Immunol.">
        <title>Early steps in the European eel (Anguilla anguilla)-Vibrio vulnificus interaction in the gills: Role of the RtxA13 toxin.</title>
        <authorList>
            <person name="Callol A."/>
            <person name="Pajuelo D."/>
            <person name="Ebbesson L."/>
            <person name="Teles M."/>
            <person name="MacKenzie S."/>
            <person name="Amaro C."/>
        </authorList>
    </citation>
    <scope>NUCLEOTIDE SEQUENCE</scope>
</reference>
<evidence type="ECO:0000313" key="1">
    <source>
        <dbReference type="EMBL" id="JAH01462.1"/>
    </source>
</evidence>
<dbReference type="EMBL" id="GBXM01107115">
    <property type="protein sequence ID" value="JAH01462.1"/>
    <property type="molecule type" value="Transcribed_RNA"/>
</dbReference>
<protein>
    <submittedName>
        <fullName evidence="1">Uncharacterized protein</fullName>
    </submittedName>
</protein>
<name>A0A0E9PB16_ANGAN</name>
<sequence length="25" mass="3111">MLAIFVKLNWIFVSCNYCKYLKREK</sequence>
<dbReference type="AlphaFoldDB" id="A0A0E9PB16"/>
<organism evidence="1">
    <name type="scientific">Anguilla anguilla</name>
    <name type="common">European freshwater eel</name>
    <name type="synonym">Muraena anguilla</name>
    <dbReference type="NCBI Taxonomy" id="7936"/>
    <lineage>
        <taxon>Eukaryota</taxon>
        <taxon>Metazoa</taxon>
        <taxon>Chordata</taxon>
        <taxon>Craniata</taxon>
        <taxon>Vertebrata</taxon>
        <taxon>Euteleostomi</taxon>
        <taxon>Actinopterygii</taxon>
        <taxon>Neopterygii</taxon>
        <taxon>Teleostei</taxon>
        <taxon>Anguilliformes</taxon>
        <taxon>Anguillidae</taxon>
        <taxon>Anguilla</taxon>
    </lineage>
</organism>